<dbReference type="AlphaFoldDB" id="A0A8U0L5X7"/>
<evidence type="ECO:0000313" key="1">
    <source>
        <dbReference type="EMBL" id="VWQ33889.1"/>
    </source>
</evidence>
<comment type="caution">
    <text evidence="1">The sequence shown here is derived from an EMBL/GenBank/DDBJ whole genome shotgun (WGS) entry which is preliminary data.</text>
</comment>
<accession>A0A8U0L5X7</accession>
<dbReference type="RefSeq" id="WP_234897857.1">
    <property type="nucleotide sequence ID" value="NZ_CABWKH010000002.1"/>
</dbReference>
<gene>
    <name evidence="1" type="ORF">BIFLH23_00565</name>
</gene>
<dbReference type="Proteomes" id="UP000494246">
    <property type="component" value="Unassembled WGS sequence"/>
</dbReference>
<evidence type="ECO:0000313" key="2">
    <source>
        <dbReference type="Proteomes" id="UP000494246"/>
    </source>
</evidence>
<protein>
    <submittedName>
        <fullName evidence="1">Uncharacterized protein</fullName>
    </submittedName>
</protein>
<dbReference type="EMBL" id="CABWKH010000002">
    <property type="protein sequence ID" value="VWQ33889.1"/>
    <property type="molecule type" value="Genomic_DNA"/>
</dbReference>
<organism evidence="1 2">
    <name type="scientific">Bifidobacterium longum subsp. infantis</name>
    <dbReference type="NCBI Taxonomy" id="1682"/>
    <lineage>
        <taxon>Bacteria</taxon>
        <taxon>Bacillati</taxon>
        <taxon>Actinomycetota</taxon>
        <taxon>Actinomycetes</taxon>
        <taxon>Bifidobacteriales</taxon>
        <taxon>Bifidobacteriaceae</taxon>
        <taxon>Bifidobacterium</taxon>
    </lineage>
</organism>
<name>A0A8U0L5X7_BIFLI</name>
<sequence>MPAFIMQMNSNQFKDIIYSSDKTTRSTDNYINICDSSINVPPSRKKSKTFRKCDDIINQLEKDRYFRLILRRDTLSNADYIRINSESARLQTRISYHYVSECPFKESQRENNNDKIVVINGISGVNCSKDTILTKCETMIFFAHGEGGHLKLNQFVLCGCSNSIDSQQACRKESAGHVIHTSELNVRNCIIFSCNSALFANELYPDSNNLLFSMLNQVDYAIAALSPIEVVYDYINFVIEALKSGMSFTEVTYYLNQLYFMHQGTYPFVCCTRKLPDELTNCNLSCSFHSIQAINGSVIAIVPSWIKGKCFRLPESLLVFSNKKLEYETRSVKSLKDGQRRICSFIHFFEDFSSYLILNQYLNDEMATLLQRIADLFRQRLQNINIMVIQANRFKIISKDEYYELLSLLTKMKEIVGKQIRLLSSNGYLFDQFEAFVRSNNIGYPVKIPTERCGRCCSKIDFFDFSKTHSYQLCMRACPICGIYSIQVGSEKFIQHYSVTNEAGNTAFSIATTGYEFYYFRLYDKTHGTLAYEQFGECGENIRMHTDSLSPDVHSYKVVLFGRDGVAYLHGKFIKEGE</sequence>
<proteinExistence type="predicted"/>
<reference evidence="1 2" key="1">
    <citation type="submission" date="2019-10" db="EMBL/GenBank/DDBJ databases">
        <authorList>
            <consortium name="Melissa Lawson"/>
            <person name="O'neill I."/>
        </authorList>
    </citation>
    <scope>NUCLEOTIDE SEQUENCE [LARGE SCALE GENOMIC DNA]</scope>
    <source>
        <strain evidence="1">LH_23</strain>
    </source>
</reference>